<evidence type="ECO:0000256" key="5">
    <source>
        <dbReference type="ARBA" id="ARBA00022475"/>
    </source>
</evidence>
<dbReference type="Gene3D" id="3.30.200.20">
    <property type="entry name" value="Phosphorylase Kinase, domain 1"/>
    <property type="match status" value="1"/>
</dbReference>
<evidence type="ECO:0000313" key="23">
    <source>
        <dbReference type="Proteomes" id="UP000516437"/>
    </source>
</evidence>
<dbReference type="CDD" id="cd06899">
    <property type="entry name" value="lectin_legume_LecRK_Arcelin_ConA"/>
    <property type="match status" value="1"/>
</dbReference>
<dbReference type="SUPFAM" id="SSF56112">
    <property type="entry name" value="Protein kinase-like (PK-like)"/>
    <property type="match status" value="1"/>
</dbReference>
<dbReference type="FunFam" id="1.10.510.10:FF:000240">
    <property type="entry name" value="Lectin-domain containing receptor kinase A4.3"/>
    <property type="match status" value="1"/>
</dbReference>
<evidence type="ECO:0000256" key="20">
    <source>
        <dbReference type="SAM" id="SignalP"/>
    </source>
</evidence>
<dbReference type="CDD" id="cd14066">
    <property type="entry name" value="STKc_IRAK"/>
    <property type="match status" value="1"/>
</dbReference>
<dbReference type="InterPro" id="IPR000985">
    <property type="entry name" value="Lectin_LegA_CS"/>
</dbReference>
<feature type="signal peptide" evidence="20">
    <location>
        <begin position="1"/>
        <end position="26"/>
    </location>
</feature>
<dbReference type="PROSITE" id="PS00107">
    <property type="entry name" value="PROTEIN_KINASE_ATP"/>
    <property type="match status" value="1"/>
</dbReference>
<keyword evidence="12 22" id="KW-0418">Kinase</keyword>
<dbReference type="Gene3D" id="2.60.120.200">
    <property type="match status" value="1"/>
</dbReference>
<dbReference type="PROSITE" id="PS00308">
    <property type="entry name" value="LECTIN_LEGUME_ALPHA"/>
    <property type="match status" value="1"/>
</dbReference>
<keyword evidence="7" id="KW-0808">Transferase</keyword>
<dbReference type="GO" id="GO:0004672">
    <property type="term" value="F:protein kinase activity"/>
    <property type="evidence" value="ECO:0007669"/>
    <property type="project" value="InterPro"/>
</dbReference>
<evidence type="ECO:0000256" key="12">
    <source>
        <dbReference type="ARBA" id="ARBA00022777"/>
    </source>
</evidence>
<accession>A0A6A1UJB8</accession>
<organism evidence="22 23">
    <name type="scientific">Morella rubra</name>
    <name type="common">Chinese bayberry</name>
    <dbReference type="NCBI Taxonomy" id="262757"/>
    <lineage>
        <taxon>Eukaryota</taxon>
        <taxon>Viridiplantae</taxon>
        <taxon>Streptophyta</taxon>
        <taxon>Embryophyta</taxon>
        <taxon>Tracheophyta</taxon>
        <taxon>Spermatophyta</taxon>
        <taxon>Magnoliopsida</taxon>
        <taxon>eudicotyledons</taxon>
        <taxon>Gunneridae</taxon>
        <taxon>Pentapetalae</taxon>
        <taxon>rosids</taxon>
        <taxon>fabids</taxon>
        <taxon>Fagales</taxon>
        <taxon>Myricaceae</taxon>
        <taxon>Morella</taxon>
    </lineage>
</organism>
<evidence type="ECO:0000256" key="13">
    <source>
        <dbReference type="ARBA" id="ARBA00022840"/>
    </source>
</evidence>
<dbReference type="Pfam" id="PF00139">
    <property type="entry name" value="Lectin_legB"/>
    <property type="match status" value="1"/>
</dbReference>
<dbReference type="Pfam" id="PF07714">
    <property type="entry name" value="PK_Tyr_Ser-Thr"/>
    <property type="match status" value="1"/>
</dbReference>
<protein>
    <submittedName>
        <fullName evidence="22">L-type lectin-domain containing receptor kinase IX.1</fullName>
    </submittedName>
</protein>
<keyword evidence="13 18" id="KW-0067">ATP-binding</keyword>
<dbReference type="InterPro" id="IPR001220">
    <property type="entry name" value="Legume_lectin_dom"/>
</dbReference>
<comment type="caution">
    <text evidence="22">The sequence shown here is derived from an EMBL/GenBank/DDBJ whole genome shotgun (WGS) entry which is preliminary data.</text>
</comment>
<evidence type="ECO:0000256" key="18">
    <source>
        <dbReference type="PROSITE-ProRule" id="PRU10141"/>
    </source>
</evidence>
<keyword evidence="8 19" id="KW-0812">Transmembrane</keyword>
<dbReference type="SUPFAM" id="SSF49899">
    <property type="entry name" value="Concanavalin A-like lectins/glucanases"/>
    <property type="match status" value="1"/>
</dbReference>
<dbReference type="InterPro" id="IPR017441">
    <property type="entry name" value="Protein_kinase_ATP_BS"/>
</dbReference>
<comment type="similarity">
    <text evidence="4">In the C-terminal section; belongs to the protein kinase superfamily. Ser/Thr protein kinase family.</text>
</comment>
<evidence type="ECO:0000256" key="19">
    <source>
        <dbReference type="SAM" id="Phobius"/>
    </source>
</evidence>
<dbReference type="InterPro" id="IPR011009">
    <property type="entry name" value="Kinase-like_dom_sf"/>
</dbReference>
<evidence type="ECO:0000256" key="4">
    <source>
        <dbReference type="ARBA" id="ARBA00010217"/>
    </source>
</evidence>
<reference evidence="22 23" key="1">
    <citation type="journal article" date="2019" name="Plant Biotechnol. J.">
        <title>The red bayberry genome and genetic basis of sex determination.</title>
        <authorList>
            <person name="Jia H.M."/>
            <person name="Jia H.J."/>
            <person name="Cai Q.L."/>
            <person name="Wang Y."/>
            <person name="Zhao H.B."/>
            <person name="Yang W.F."/>
            <person name="Wang G.Y."/>
            <person name="Li Y.H."/>
            <person name="Zhan D.L."/>
            <person name="Shen Y.T."/>
            <person name="Niu Q.F."/>
            <person name="Chang L."/>
            <person name="Qiu J."/>
            <person name="Zhao L."/>
            <person name="Xie H.B."/>
            <person name="Fu W.Y."/>
            <person name="Jin J."/>
            <person name="Li X.W."/>
            <person name="Jiao Y."/>
            <person name="Zhou C.C."/>
            <person name="Tu T."/>
            <person name="Chai C.Y."/>
            <person name="Gao J.L."/>
            <person name="Fan L.J."/>
            <person name="van de Weg E."/>
            <person name="Wang J.Y."/>
            <person name="Gao Z.S."/>
        </authorList>
    </citation>
    <scope>NUCLEOTIDE SEQUENCE [LARGE SCALE GENOMIC DNA]</scope>
    <source>
        <tissue evidence="22">Leaves</tissue>
    </source>
</reference>
<keyword evidence="15 19" id="KW-0472">Membrane</keyword>
<gene>
    <name evidence="22" type="ORF">CJ030_MR0G007577</name>
</gene>
<keyword evidence="16 22" id="KW-0675">Receptor</keyword>
<evidence type="ECO:0000256" key="1">
    <source>
        <dbReference type="ARBA" id="ARBA00004251"/>
    </source>
</evidence>
<feature type="domain" description="Protein kinase" evidence="21">
    <location>
        <begin position="344"/>
        <end position="619"/>
    </location>
</feature>
<evidence type="ECO:0000313" key="22">
    <source>
        <dbReference type="EMBL" id="KAB1200349.1"/>
    </source>
</evidence>
<dbReference type="GO" id="GO:0005886">
    <property type="term" value="C:plasma membrane"/>
    <property type="evidence" value="ECO:0007669"/>
    <property type="project" value="UniProtKB-SubCell"/>
</dbReference>
<keyword evidence="17" id="KW-0325">Glycoprotein</keyword>
<keyword evidence="23" id="KW-1185">Reference proteome</keyword>
<dbReference type="InterPro" id="IPR000719">
    <property type="entry name" value="Prot_kinase_dom"/>
</dbReference>
<evidence type="ECO:0000256" key="6">
    <source>
        <dbReference type="ARBA" id="ARBA00022527"/>
    </source>
</evidence>
<dbReference type="PROSITE" id="PS50011">
    <property type="entry name" value="PROTEIN_KINASE_DOM"/>
    <property type="match status" value="1"/>
</dbReference>
<dbReference type="AlphaFoldDB" id="A0A6A1UJB8"/>
<name>A0A6A1UJB8_9ROSI</name>
<evidence type="ECO:0000256" key="9">
    <source>
        <dbReference type="ARBA" id="ARBA00022729"/>
    </source>
</evidence>
<keyword evidence="10 22" id="KW-0430">Lectin</keyword>
<keyword evidence="9 20" id="KW-0732">Signal</keyword>
<dbReference type="PANTHER" id="PTHR27007">
    <property type="match status" value="1"/>
</dbReference>
<evidence type="ECO:0000256" key="7">
    <source>
        <dbReference type="ARBA" id="ARBA00022679"/>
    </source>
</evidence>
<keyword evidence="11 18" id="KW-0547">Nucleotide-binding</keyword>
<evidence type="ECO:0000259" key="21">
    <source>
        <dbReference type="PROSITE" id="PS50011"/>
    </source>
</evidence>
<evidence type="ECO:0000256" key="11">
    <source>
        <dbReference type="ARBA" id="ARBA00022741"/>
    </source>
</evidence>
<sequence length="651" mass="73034">MASSCCDFTGLPLIFFLCLLLPSARSVSFILSDFKPNMSDILFEGDAKPSNGLIEFNRIDYQCRIGRVIYAHRVRLWNLATGELSDFKTHFSFTVDTLGKKKDYGSGFAFFLAPAGFQIPRNSNAGFLGLFNTTTIHGGDRNQIVLVEFDSFSDPDLSDPSGPHVGIDVNSLGSVNSTNWNAIFHSGDPADVWIMYNATTKNLEVSWTYQETLNALENNSLSYNIDLMKILPEWVTIGFSASTGLNTEGHTLGFWEFNSTFDIIAQPKRKNPRNRSALIAGLAVVPVALIGFFLVPFGILWRQIKQKRERKQRLMSFTSISDDLVRAGPRKFFYKDLALATKIFSKERKLGEGGFGEVYRGYLSALDVEIAVKKFSRGSRQGIREFVTEVKIIGQLRHRNLVQLIGWCHDKGEFLLVYEFMPNGSLDFHLFGEKSLLSWALRYNIALGLASGLLYLHEEWEQCVVHRDIKSSNIMLDSSFKVKLGDFGLAKLMDHELSPGTSGLAGTFGYLAPECAVTGRYSKESDVFSFGVVVLEIVTGRKAVYRVENDSELGLVPWIWELSGREELLSAVDQRLEMEFDMNQAECLMVVGLWCAHPDRSLRPSIRQAIQVLNFEASLPKLPGKMPAPMYLIPTESMGFRQSDLKCMKST</sequence>
<keyword evidence="14 19" id="KW-1133">Transmembrane helix</keyword>
<comment type="similarity">
    <text evidence="3">In the N-terminal section; belongs to the leguminous lectin family.</text>
</comment>
<dbReference type="InterPro" id="IPR001245">
    <property type="entry name" value="Ser-Thr/Tyr_kinase_cat_dom"/>
</dbReference>
<dbReference type="Proteomes" id="UP000516437">
    <property type="component" value="Unassembled WGS sequence"/>
</dbReference>
<evidence type="ECO:0000256" key="17">
    <source>
        <dbReference type="ARBA" id="ARBA00023180"/>
    </source>
</evidence>
<dbReference type="OrthoDB" id="2014828at2759"/>
<feature type="chain" id="PRO_5025590952" evidence="20">
    <location>
        <begin position="27"/>
        <end position="651"/>
    </location>
</feature>
<evidence type="ECO:0000256" key="16">
    <source>
        <dbReference type="ARBA" id="ARBA00023170"/>
    </source>
</evidence>
<feature type="binding site" evidence="18">
    <location>
        <position position="374"/>
    </location>
    <ligand>
        <name>ATP</name>
        <dbReference type="ChEBI" id="CHEBI:30616"/>
    </ligand>
</feature>
<comment type="subcellular location">
    <subcellularLocation>
        <location evidence="1">Cell membrane</location>
        <topology evidence="1">Single-pass type I membrane protein</topology>
    </subcellularLocation>
</comment>
<proteinExistence type="inferred from homology"/>
<dbReference type="PROSITE" id="PS00108">
    <property type="entry name" value="PROTEIN_KINASE_ST"/>
    <property type="match status" value="1"/>
</dbReference>
<dbReference type="GO" id="GO:0030246">
    <property type="term" value="F:carbohydrate binding"/>
    <property type="evidence" value="ECO:0007669"/>
    <property type="project" value="UniProtKB-KW"/>
</dbReference>
<dbReference type="InterPro" id="IPR050528">
    <property type="entry name" value="L-type_Lectin-RKs"/>
</dbReference>
<dbReference type="Gene3D" id="1.10.510.10">
    <property type="entry name" value="Transferase(Phosphotransferase) domain 1"/>
    <property type="match status" value="1"/>
</dbReference>
<dbReference type="GO" id="GO:0002229">
    <property type="term" value="P:defense response to oomycetes"/>
    <property type="evidence" value="ECO:0007669"/>
    <property type="project" value="UniProtKB-ARBA"/>
</dbReference>
<evidence type="ECO:0000256" key="3">
    <source>
        <dbReference type="ARBA" id="ARBA00008536"/>
    </source>
</evidence>
<feature type="transmembrane region" description="Helical" evidence="19">
    <location>
        <begin position="277"/>
        <end position="301"/>
    </location>
</feature>
<dbReference type="InterPro" id="IPR008271">
    <property type="entry name" value="Ser/Thr_kinase_AS"/>
</dbReference>
<dbReference type="FunFam" id="3.30.200.20:FF:000168">
    <property type="entry name" value="L-type lectin-domain containing receptor kinase IX.1"/>
    <property type="match status" value="1"/>
</dbReference>
<evidence type="ECO:0000256" key="2">
    <source>
        <dbReference type="ARBA" id="ARBA00007606"/>
    </source>
</evidence>
<dbReference type="SMART" id="SM00220">
    <property type="entry name" value="S_TKc"/>
    <property type="match status" value="1"/>
</dbReference>
<keyword evidence="6" id="KW-0723">Serine/threonine-protein kinase</keyword>
<keyword evidence="5" id="KW-1003">Cell membrane</keyword>
<dbReference type="GO" id="GO:0005524">
    <property type="term" value="F:ATP binding"/>
    <property type="evidence" value="ECO:0007669"/>
    <property type="project" value="UniProtKB-UniRule"/>
</dbReference>
<dbReference type="InterPro" id="IPR013320">
    <property type="entry name" value="ConA-like_dom_sf"/>
</dbReference>
<evidence type="ECO:0000256" key="14">
    <source>
        <dbReference type="ARBA" id="ARBA00022989"/>
    </source>
</evidence>
<evidence type="ECO:0000256" key="15">
    <source>
        <dbReference type="ARBA" id="ARBA00023136"/>
    </source>
</evidence>
<comment type="similarity">
    <text evidence="2">Belongs to the leguminous lectin family.</text>
</comment>
<dbReference type="EMBL" id="RXIC02000175">
    <property type="protein sequence ID" value="KAB1200349.1"/>
    <property type="molecule type" value="Genomic_DNA"/>
</dbReference>
<evidence type="ECO:0000256" key="8">
    <source>
        <dbReference type="ARBA" id="ARBA00022692"/>
    </source>
</evidence>
<evidence type="ECO:0000256" key="10">
    <source>
        <dbReference type="ARBA" id="ARBA00022734"/>
    </source>
</evidence>